<dbReference type="Pfam" id="PF01593">
    <property type="entry name" value="Amino_oxidase"/>
    <property type="match status" value="1"/>
</dbReference>
<dbReference type="SUPFAM" id="SSF54373">
    <property type="entry name" value="FAD-linked reductases, C-terminal domain"/>
    <property type="match status" value="1"/>
</dbReference>
<dbReference type="GO" id="GO:0009851">
    <property type="term" value="P:auxin biosynthetic process"/>
    <property type="evidence" value="ECO:0007669"/>
    <property type="project" value="UniProtKB-KW"/>
</dbReference>
<dbReference type="InterPro" id="IPR006311">
    <property type="entry name" value="TAT_signal"/>
</dbReference>
<comment type="pathway">
    <text evidence="1">Plant hormone metabolism; auxin biosynthesis.</text>
</comment>
<evidence type="ECO:0000256" key="1">
    <source>
        <dbReference type="ARBA" id="ARBA00004814"/>
    </source>
</evidence>
<comment type="catalytic activity">
    <reaction evidence="6">
        <text>L-tryptophan + O2 = indole-3-acetamide + CO2 + H2O</text>
        <dbReference type="Rhea" id="RHEA:16165"/>
        <dbReference type="ChEBI" id="CHEBI:15377"/>
        <dbReference type="ChEBI" id="CHEBI:15379"/>
        <dbReference type="ChEBI" id="CHEBI:16031"/>
        <dbReference type="ChEBI" id="CHEBI:16526"/>
        <dbReference type="ChEBI" id="CHEBI:57912"/>
        <dbReference type="EC" id="1.13.12.3"/>
    </reaction>
</comment>
<dbReference type="RefSeq" id="WP_135165648.1">
    <property type="nucleotide sequence ID" value="NZ_SPQS01000014.1"/>
</dbReference>
<dbReference type="PANTHER" id="PTHR10742">
    <property type="entry name" value="FLAVIN MONOAMINE OXIDASE"/>
    <property type="match status" value="1"/>
</dbReference>
<dbReference type="AlphaFoldDB" id="A0A4Y9P1M0"/>
<evidence type="ECO:0000256" key="2">
    <source>
        <dbReference type="ARBA" id="ARBA00005833"/>
    </source>
</evidence>
<dbReference type="PRINTS" id="PR00420">
    <property type="entry name" value="RNGMNOXGNASE"/>
</dbReference>
<comment type="caution">
    <text evidence="10">The sequence shown here is derived from an EMBL/GenBank/DDBJ whole genome shotgun (WGS) entry which is preliminary data.</text>
</comment>
<organism evidence="10 11">
    <name type="scientific">Bradyrhizobium frederickii</name>
    <dbReference type="NCBI Taxonomy" id="2560054"/>
    <lineage>
        <taxon>Bacteria</taxon>
        <taxon>Pseudomonadati</taxon>
        <taxon>Pseudomonadota</taxon>
        <taxon>Alphaproteobacteria</taxon>
        <taxon>Hyphomicrobiales</taxon>
        <taxon>Nitrobacteraceae</taxon>
        <taxon>Bradyrhizobium</taxon>
    </lineage>
</organism>
<dbReference type="EC" id="1.13.12.3" evidence="3"/>
<keyword evidence="8" id="KW-0732">Signal</keyword>
<gene>
    <name evidence="10" type="ORF">E4K64_23585</name>
</gene>
<evidence type="ECO:0000259" key="9">
    <source>
        <dbReference type="Pfam" id="PF01593"/>
    </source>
</evidence>
<dbReference type="InterPro" id="IPR002937">
    <property type="entry name" value="Amino_oxidase"/>
</dbReference>
<evidence type="ECO:0000256" key="4">
    <source>
        <dbReference type="ARBA" id="ARBA00017871"/>
    </source>
</evidence>
<accession>A0A4Y9P1M0</accession>
<dbReference type="PROSITE" id="PS51318">
    <property type="entry name" value="TAT"/>
    <property type="match status" value="1"/>
</dbReference>
<feature type="domain" description="Amine oxidase" evidence="9">
    <location>
        <begin position="42"/>
        <end position="435"/>
    </location>
</feature>
<feature type="chain" id="PRO_5021208356" description="Tryptophan 2-monooxygenase" evidence="8">
    <location>
        <begin position="26"/>
        <end position="462"/>
    </location>
</feature>
<evidence type="ECO:0000256" key="7">
    <source>
        <dbReference type="SAM" id="MobiDB-lite"/>
    </source>
</evidence>
<feature type="region of interest" description="Disordered" evidence="7">
    <location>
        <begin position="442"/>
        <end position="462"/>
    </location>
</feature>
<evidence type="ECO:0000256" key="8">
    <source>
        <dbReference type="SAM" id="SignalP"/>
    </source>
</evidence>
<sequence>MTITRRGFLVASAAVAAVPVLRANAANLPREADIVVVGAGAAGIAAARRILATGRKVIVVEAASQIGGRCLTDSTTFDTPFDRGARWMHNPDTNPMIRLARSAGLDVLPAPSGQKMRIGRRNARAGETEQFLAALVRANRAIDEAARGKLDTSCASVLPKDLGDWAGAAEFLLGAGFAGKDLKELSAIDKGRAQDRNAAIACRQGLGTLIAKLGEQAPVALSTPASRIAWSNRDVSVETPAGKIAARAVIVTVSTNVLTSGAIKFTPDIPKRTLDAAAKLGLGSYDRIMLQLPGNPLGLSRDDILIEQSNSTRTGLMFANIGGSSLCSIDVAGAFGRELSEQGEKAMVAFAREWITKLFGSEAAAAVQKTSATRWNASPYVMGAMSAASPGGQLSRKVLAEPIGNVFLAGEATHETLWGTVDGAWDSGERAADAALRKIGALKDDTADVPTQSTKKRRAPRQ</sequence>
<evidence type="ECO:0000256" key="3">
    <source>
        <dbReference type="ARBA" id="ARBA00012535"/>
    </source>
</evidence>
<evidence type="ECO:0000313" key="10">
    <source>
        <dbReference type="EMBL" id="TFV72305.1"/>
    </source>
</evidence>
<evidence type="ECO:0000313" key="11">
    <source>
        <dbReference type="Proteomes" id="UP000297700"/>
    </source>
</evidence>
<dbReference type="EMBL" id="SPQS01000014">
    <property type="protein sequence ID" value="TFV72305.1"/>
    <property type="molecule type" value="Genomic_DNA"/>
</dbReference>
<dbReference type="Gene3D" id="3.50.50.60">
    <property type="entry name" value="FAD/NAD(P)-binding domain"/>
    <property type="match status" value="1"/>
</dbReference>
<dbReference type="Proteomes" id="UP000297700">
    <property type="component" value="Unassembled WGS sequence"/>
</dbReference>
<feature type="signal peptide" evidence="8">
    <location>
        <begin position="1"/>
        <end position="25"/>
    </location>
</feature>
<dbReference type="SUPFAM" id="SSF51905">
    <property type="entry name" value="FAD/NAD(P)-binding domain"/>
    <property type="match status" value="1"/>
</dbReference>
<dbReference type="PANTHER" id="PTHR10742:SF410">
    <property type="entry name" value="LYSINE-SPECIFIC HISTONE DEMETHYLASE 2"/>
    <property type="match status" value="1"/>
</dbReference>
<evidence type="ECO:0000256" key="6">
    <source>
        <dbReference type="ARBA" id="ARBA00047321"/>
    </source>
</evidence>
<dbReference type="GO" id="GO:0050361">
    <property type="term" value="F:tryptophan 2-monooxygenase activity"/>
    <property type="evidence" value="ECO:0007669"/>
    <property type="project" value="UniProtKB-EC"/>
</dbReference>
<keyword evidence="5" id="KW-0073">Auxin biosynthesis</keyword>
<protein>
    <recommendedName>
        <fullName evidence="4">Tryptophan 2-monooxygenase</fullName>
        <ecNumber evidence="3">1.13.12.3</ecNumber>
    </recommendedName>
</protein>
<reference evidence="10 11" key="1">
    <citation type="submission" date="2019-03" db="EMBL/GenBank/DDBJ databases">
        <title>Bradyrhizobium strains diversity.</title>
        <authorList>
            <person name="Urquiaga M.C.O."/>
            <person name="Hungria M."/>
            <person name="Delamuta J.R.M."/>
            <person name="Klepa M.S."/>
        </authorList>
    </citation>
    <scope>NUCLEOTIDE SEQUENCE [LARGE SCALE GENOMIC DNA]</scope>
    <source>
        <strain evidence="10 11">CNPSo 3426</strain>
    </source>
</reference>
<dbReference type="InterPro" id="IPR050281">
    <property type="entry name" value="Flavin_monoamine_oxidase"/>
</dbReference>
<name>A0A4Y9P1M0_9BRAD</name>
<dbReference type="InterPro" id="IPR036188">
    <property type="entry name" value="FAD/NAD-bd_sf"/>
</dbReference>
<comment type="similarity">
    <text evidence="2">Belongs to the tryptophan 2-monooxygenase family.</text>
</comment>
<evidence type="ECO:0000256" key="5">
    <source>
        <dbReference type="ARBA" id="ARBA00023070"/>
    </source>
</evidence>
<proteinExistence type="inferred from homology"/>